<proteinExistence type="predicted"/>
<accession>A0A562S165</accession>
<reference evidence="1 2" key="1">
    <citation type="submission" date="2019-07" db="EMBL/GenBank/DDBJ databases">
        <title>Genome sequencing of 100 strains of the haloalkaliphilic chemolithoautotrophic sulfur-oxidizing bacterium Thioalkalivibrio.</title>
        <authorList>
            <person name="Muyzer G."/>
        </authorList>
    </citation>
    <scope>NUCLEOTIDE SEQUENCE [LARGE SCALE GENOMIC DNA]</scope>
    <source>
        <strain evidence="1 2">ASO4-4</strain>
    </source>
</reference>
<comment type="caution">
    <text evidence="1">The sequence shown here is derived from an EMBL/GenBank/DDBJ whole genome shotgun (WGS) entry which is preliminary data.</text>
</comment>
<keyword evidence="2" id="KW-1185">Reference proteome</keyword>
<evidence type="ECO:0000313" key="2">
    <source>
        <dbReference type="Proteomes" id="UP000318307"/>
    </source>
</evidence>
<gene>
    <name evidence="1" type="ORF">LZ24_01026</name>
</gene>
<name>A0A562S165_9BACT</name>
<dbReference type="EMBL" id="VLLC01000005">
    <property type="protein sequence ID" value="TWI74420.1"/>
    <property type="molecule type" value="Genomic_DNA"/>
</dbReference>
<organism evidence="1 2">
    <name type="scientific">Desulfobotulus alkaliphilus</name>
    <dbReference type="NCBI Taxonomy" id="622671"/>
    <lineage>
        <taxon>Bacteria</taxon>
        <taxon>Pseudomonadati</taxon>
        <taxon>Thermodesulfobacteriota</taxon>
        <taxon>Desulfobacteria</taxon>
        <taxon>Desulfobacterales</taxon>
        <taxon>Desulfobacteraceae</taxon>
        <taxon>Desulfobotulus</taxon>
    </lineage>
</organism>
<protein>
    <submittedName>
        <fullName evidence="1">Uncharacterized protein</fullName>
    </submittedName>
</protein>
<dbReference type="Proteomes" id="UP000318307">
    <property type="component" value="Unassembled WGS sequence"/>
</dbReference>
<evidence type="ECO:0000313" key="1">
    <source>
        <dbReference type="EMBL" id="TWI74420.1"/>
    </source>
</evidence>
<dbReference type="AlphaFoldDB" id="A0A562S165"/>
<dbReference type="RefSeq" id="WP_144682993.1">
    <property type="nucleotide sequence ID" value="NZ_VLLC01000005.1"/>
</dbReference>
<sequence length="363" mass="39941">MNKNSGFFQDIPDALREFASGLVCPPLLHLLNSTDDEKVKEHRSRCNLCHGDEETEAALFSLKEALESHGDQGAEDSVLPGQLRSVSPGRGGWWEDGYRNPPEVLVLETTGDYITCIPCHPFPDAAIPGDFISEDSLGLPLVFVPCGKMALKPSDLGPSWGKAEGSVLSDLKKMIKNPIFYPEQGMRILSVKEDDPRTELHGLFLKTAMACSRVPLFQIFSGSAEFCDTLRKKTGFRVEAKDNINLAFFMASPPEDSLPLVAASEETIAIRVAYLKRGALDRIDTLNVSLMSDYVDDRGWRNISGAFPEMIRGICGSMVMIQAKDGQIYDGEWLETDGWFFQAAFRAEVRSGSPLLALVVNGS</sequence>